<reference evidence="1 2" key="1">
    <citation type="submission" date="2015-07" db="EMBL/GenBank/DDBJ databases">
        <authorList>
            <person name="Noorani M."/>
        </authorList>
    </citation>
    <scope>NUCLEOTIDE SEQUENCE [LARGE SCALE GENOMIC DNA]</scope>
    <source>
        <strain evidence="1 2">CECT 7802</strain>
    </source>
</reference>
<dbReference type="AlphaFoldDB" id="A0A0M6YHD9"/>
<dbReference type="Pfam" id="PF05159">
    <property type="entry name" value="Capsule_synth"/>
    <property type="match status" value="4"/>
</dbReference>
<dbReference type="InterPro" id="IPR007833">
    <property type="entry name" value="Capsule_polysaccharide_synth"/>
</dbReference>
<proteinExistence type="predicted"/>
<organism evidence="1 2">
    <name type="scientific">Jannaschia donghaensis</name>
    <dbReference type="NCBI Taxonomy" id="420998"/>
    <lineage>
        <taxon>Bacteria</taxon>
        <taxon>Pseudomonadati</taxon>
        <taxon>Pseudomonadota</taxon>
        <taxon>Alphaproteobacteria</taxon>
        <taxon>Rhodobacterales</taxon>
        <taxon>Roseobacteraceae</taxon>
        <taxon>Jannaschia</taxon>
    </lineage>
</organism>
<dbReference type="STRING" id="420998.JDO7802_01778"/>
<gene>
    <name evidence="1" type="ORF">JDO7802_01778</name>
</gene>
<dbReference type="EMBL" id="CXSU01000011">
    <property type="protein sequence ID" value="CTQ49761.1"/>
    <property type="molecule type" value="Genomic_DNA"/>
</dbReference>
<keyword evidence="2" id="KW-1185">Reference proteome</keyword>
<dbReference type="CDD" id="cd16439">
    <property type="entry name" value="beta_Kdo_transferase_KpsC_2"/>
    <property type="match status" value="1"/>
</dbReference>
<name>A0A0M6YHD9_9RHOB</name>
<dbReference type="GO" id="GO:0015774">
    <property type="term" value="P:polysaccharide transport"/>
    <property type="evidence" value="ECO:0007669"/>
    <property type="project" value="InterPro"/>
</dbReference>
<dbReference type="CDD" id="cd16440">
    <property type="entry name" value="beta_Kdo_transferase_KpsC_1"/>
    <property type="match status" value="1"/>
</dbReference>
<accession>A0A0M6YHD9</accession>
<sequence>MAPSGTPLTARFVSGGFFGHRIRRIAWLAGVDLKPGLPRKGEVVAAWGHAGTAARAEAVAARLNAPILRVEDGFLRSLHPGRAGEPTLSLTLDRHGAYFDSRTPSELETLLATHDFDDGDLIARTRALMEEWAASGVTKYAATRTDLAPPDPGYVLVVDQTRGDASIRLGNASEATFREMLLIAREENPGARIVIKTHPETAAGHREGHYSDADAVFGAMLETRPIPPATLLQGATRVYTVSSQMGFEAILHGHRPVTFGQPFYAGWGLDDDRNPLDRRHRKLSRTQLIAGAMVLYPKFYDPHRDRLCAPIDVVRILQARARAWREDRDGWSAPDMRLWKRAPLRRFLSKAVTYREDPSCRALAWGAATEAPMTDLNQLSPAADVTRLEDGFLRSRGLGADLIPPMSLVLDRRGMYFDPSRPSDLEDAIVRASRMPPGALRRADDLRRAIVAARLTKYNLARSLPDLPDGPILLVPGQVADDASIRLGTSEVADNATLLSAARRANPDALIVYKPHPDVEAGLRDGAIDAADADLVAAQADPVALIERAAAVWTMTSLLGFEALLREVPVTTLGAPFYAGWGLTADLGRTPARRKAARPSLTALIHAVLIDYPRYYDPVTGTAAPVEAIVHRLTHGPVPSPGPANRILAKAQGALASYAHLWR</sequence>
<dbReference type="Proteomes" id="UP000049222">
    <property type="component" value="Unassembled WGS sequence"/>
</dbReference>
<evidence type="ECO:0000313" key="1">
    <source>
        <dbReference type="EMBL" id="CTQ49761.1"/>
    </source>
</evidence>
<dbReference type="RefSeq" id="WP_055084589.1">
    <property type="nucleotide sequence ID" value="NZ_CXSU01000011.1"/>
</dbReference>
<evidence type="ECO:0000313" key="2">
    <source>
        <dbReference type="Proteomes" id="UP000049222"/>
    </source>
</evidence>
<protein>
    <submittedName>
        <fullName evidence="1">Capsule polysaccharide biosynthesis protein</fullName>
    </submittedName>
</protein>
<dbReference type="GO" id="GO:0000271">
    <property type="term" value="P:polysaccharide biosynthetic process"/>
    <property type="evidence" value="ECO:0007669"/>
    <property type="project" value="InterPro"/>
</dbReference>